<dbReference type="InterPro" id="IPR006680">
    <property type="entry name" value="Amidohydro-rel"/>
</dbReference>
<dbReference type="SUPFAM" id="SSF51556">
    <property type="entry name" value="Metallo-dependent hydrolases"/>
    <property type="match status" value="1"/>
</dbReference>
<name>A0A5C3KDY0_COPMA</name>
<keyword evidence="4" id="KW-0732">Signal</keyword>
<evidence type="ECO:0000256" key="3">
    <source>
        <dbReference type="RuleBase" id="RU366045"/>
    </source>
</evidence>
<protein>
    <submittedName>
        <fullName evidence="6">Amidohydrolase 2</fullName>
    </submittedName>
</protein>
<dbReference type="GO" id="GO:0005829">
    <property type="term" value="C:cytosol"/>
    <property type="evidence" value="ECO:0007669"/>
    <property type="project" value="TreeGrafter"/>
</dbReference>
<keyword evidence="7" id="KW-1185">Reference proteome</keyword>
<proteinExistence type="inferred from homology"/>
<evidence type="ECO:0000256" key="4">
    <source>
        <dbReference type="SAM" id="SignalP"/>
    </source>
</evidence>
<feature type="chain" id="PRO_5022668511" evidence="4">
    <location>
        <begin position="20"/>
        <end position="404"/>
    </location>
</feature>
<reference evidence="6 7" key="1">
    <citation type="journal article" date="2019" name="Nat. Ecol. Evol.">
        <title>Megaphylogeny resolves global patterns of mushroom evolution.</title>
        <authorList>
            <person name="Varga T."/>
            <person name="Krizsan K."/>
            <person name="Foldi C."/>
            <person name="Dima B."/>
            <person name="Sanchez-Garcia M."/>
            <person name="Sanchez-Ramirez S."/>
            <person name="Szollosi G.J."/>
            <person name="Szarkandi J.G."/>
            <person name="Papp V."/>
            <person name="Albert L."/>
            <person name="Andreopoulos W."/>
            <person name="Angelini C."/>
            <person name="Antonin V."/>
            <person name="Barry K.W."/>
            <person name="Bougher N.L."/>
            <person name="Buchanan P."/>
            <person name="Buyck B."/>
            <person name="Bense V."/>
            <person name="Catcheside P."/>
            <person name="Chovatia M."/>
            <person name="Cooper J."/>
            <person name="Damon W."/>
            <person name="Desjardin D."/>
            <person name="Finy P."/>
            <person name="Geml J."/>
            <person name="Haridas S."/>
            <person name="Hughes K."/>
            <person name="Justo A."/>
            <person name="Karasinski D."/>
            <person name="Kautmanova I."/>
            <person name="Kiss B."/>
            <person name="Kocsube S."/>
            <person name="Kotiranta H."/>
            <person name="LaButti K.M."/>
            <person name="Lechner B.E."/>
            <person name="Liimatainen K."/>
            <person name="Lipzen A."/>
            <person name="Lukacs Z."/>
            <person name="Mihaltcheva S."/>
            <person name="Morgado L.N."/>
            <person name="Niskanen T."/>
            <person name="Noordeloos M.E."/>
            <person name="Ohm R.A."/>
            <person name="Ortiz-Santana B."/>
            <person name="Ovrebo C."/>
            <person name="Racz N."/>
            <person name="Riley R."/>
            <person name="Savchenko A."/>
            <person name="Shiryaev A."/>
            <person name="Soop K."/>
            <person name="Spirin V."/>
            <person name="Szebenyi C."/>
            <person name="Tomsovsky M."/>
            <person name="Tulloss R.E."/>
            <person name="Uehling J."/>
            <person name="Grigoriev I.V."/>
            <person name="Vagvolgyi C."/>
            <person name="Papp T."/>
            <person name="Martin F.M."/>
            <person name="Miettinen O."/>
            <person name="Hibbett D.S."/>
            <person name="Nagy L.G."/>
        </authorList>
    </citation>
    <scope>NUCLEOTIDE SEQUENCE [LARGE SCALE GENOMIC DNA]</scope>
    <source>
        <strain evidence="6 7">CBS 121175</strain>
    </source>
</reference>
<dbReference type="GO" id="GO:0016787">
    <property type="term" value="F:hydrolase activity"/>
    <property type="evidence" value="ECO:0007669"/>
    <property type="project" value="UniProtKB-KW"/>
</dbReference>
<dbReference type="AlphaFoldDB" id="A0A5C3KDY0"/>
<dbReference type="InterPro" id="IPR032465">
    <property type="entry name" value="ACMSD"/>
</dbReference>
<evidence type="ECO:0000256" key="2">
    <source>
        <dbReference type="ARBA" id="ARBA00023239"/>
    </source>
</evidence>
<keyword evidence="6" id="KW-0378">Hydrolase</keyword>
<evidence type="ECO:0000259" key="5">
    <source>
        <dbReference type="Pfam" id="PF04909"/>
    </source>
</evidence>
<dbReference type="OrthoDB" id="2832284at2759"/>
<gene>
    <name evidence="6" type="ORF">FA15DRAFT_689811</name>
</gene>
<accession>A0A5C3KDY0</accession>
<dbReference type="InterPro" id="IPR032466">
    <property type="entry name" value="Metal_Hydrolase"/>
</dbReference>
<dbReference type="PANTHER" id="PTHR21240">
    <property type="entry name" value="2-AMINO-3-CARBOXYLMUCONATE-6-SEMIALDEHYDE DECARBOXYLASE"/>
    <property type="match status" value="1"/>
</dbReference>
<sequence length="404" mass="45174">MLLKSFLCALAVAQGVAYAAPASIEDAIRSRATRDGIDLSVLDFASQVLTIIADTYRQTNTDYSQQGDEKPYAHRGPGNIFDVHAHAEPDWYRAITPFTGMNPSLDTGGGHLVPQWNLTAHSDFMNALGITHSVLGFTGPSANVFMRDRASTIALARLINEQLAAYSRTQPDKYSFFAAMPLPFVDAAITELEYTANELGAVGVALLSNHEGKYLGSRDFIPFWSHMDNMGGRRIVYVHPNTPYLTVNDTFVIANPYPSMDTSRMEFYMETARTFMDLTVSQTVQNCTNTHFILPHTGGAFPAMIDRVLKTTAANLYESSLEIYRTRFWWDSASPTYFHQVDGLLAYDIPKANLLYGTDYPFVDADANQVYLQSIMDYPRLSDEEKDDLLSNNYKTLFGDKLNF</sequence>
<dbReference type="EMBL" id="ML210414">
    <property type="protein sequence ID" value="TFK18296.1"/>
    <property type="molecule type" value="Genomic_DNA"/>
</dbReference>
<dbReference type="GO" id="GO:0016831">
    <property type="term" value="F:carboxy-lyase activity"/>
    <property type="evidence" value="ECO:0007669"/>
    <property type="project" value="UniProtKB-KW"/>
</dbReference>
<feature type="domain" description="Amidohydrolase-related" evidence="5">
    <location>
        <begin position="82"/>
        <end position="393"/>
    </location>
</feature>
<feature type="signal peptide" evidence="4">
    <location>
        <begin position="1"/>
        <end position="19"/>
    </location>
</feature>
<dbReference type="Gene3D" id="3.20.20.140">
    <property type="entry name" value="Metal-dependent hydrolases"/>
    <property type="match status" value="1"/>
</dbReference>
<evidence type="ECO:0000313" key="6">
    <source>
        <dbReference type="EMBL" id="TFK18296.1"/>
    </source>
</evidence>
<dbReference type="PANTHER" id="PTHR21240:SF32">
    <property type="entry name" value="AMIDOHYDROLASE-RELATED DOMAIN-CONTAINING PROTEIN"/>
    <property type="match status" value="1"/>
</dbReference>
<evidence type="ECO:0000313" key="7">
    <source>
        <dbReference type="Proteomes" id="UP000307440"/>
    </source>
</evidence>
<keyword evidence="2 3" id="KW-0456">Lyase</keyword>
<organism evidence="6 7">
    <name type="scientific">Coprinopsis marcescibilis</name>
    <name type="common">Agaric fungus</name>
    <name type="synonym">Psathyrella marcescibilis</name>
    <dbReference type="NCBI Taxonomy" id="230819"/>
    <lineage>
        <taxon>Eukaryota</taxon>
        <taxon>Fungi</taxon>
        <taxon>Dikarya</taxon>
        <taxon>Basidiomycota</taxon>
        <taxon>Agaricomycotina</taxon>
        <taxon>Agaricomycetes</taxon>
        <taxon>Agaricomycetidae</taxon>
        <taxon>Agaricales</taxon>
        <taxon>Agaricineae</taxon>
        <taxon>Psathyrellaceae</taxon>
        <taxon>Coprinopsis</taxon>
    </lineage>
</organism>
<evidence type="ECO:0000256" key="1">
    <source>
        <dbReference type="ARBA" id="ARBA00022793"/>
    </source>
</evidence>
<dbReference type="GO" id="GO:0019748">
    <property type="term" value="P:secondary metabolic process"/>
    <property type="evidence" value="ECO:0007669"/>
    <property type="project" value="TreeGrafter"/>
</dbReference>
<dbReference type="Proteomes" id="UP000307440">
    <property type="component" value="Unassembled WGS sequence"/>
</dbReference>
<dbReference type="Pfam" id="PF04909">
    <property type="entry name" value="Amidohydro_2"/>
    <property type="match status" value="1"/>
</dbReference>
<comment type="similarity">
    <text evidence="3">Belongs to the metallo-dependent hydrolases superfamily.</text>
</comment>
<dbReference type="STRING" id="230819.A0A5C3KDY0"/>
<keyword evidence="1 3" id="KW-0210">Decarboxylase</keyword>